<dbReference type="Proteomes" id="UP000474957">
    <property type="component" value="Unassembled WGS sequence"/>
</dbReference>
<protein>
    <submittedName>
        <fullName evidence="1">DUF1428 family protein</fullName>
    </submittedName>
</protein>
<dbReference type="RefSeq" id="WP_154445141.1">
    <property type="nucleotide sequence ID" value="NZ_WIND01000002.1"/>
</dbReference>
<comment type="caution">
    <text evidence="1">The sequence shown here is derived from an EMBL/GenBank/DDBJ whole genome shotgun (WGS) entry which is preliminary data.</text>
</comment>
<dbReference type="EMBL" id="WIND01000002">
    <property type="protein sequence ID" value="MSU88780.1"/>
    <property type="molecule type" value="Genomic_DNA"/>
</dbReference>
<gene>
    <name evidence="1" type="ORF">GE300_03980</name>
</gene>
<organism evidence="1 2">
    <name type="scientific">Halovulum marinum</name>
    <dbReference type="NCBI Taxonomy" id="2662447"/>
    <lineage>
        <taxon>Bacteria</taxon>
        <taxon>Pseudomonadati</taxon>
        <taxon>Pseudomonadota</taxon>
        <taxon>Alphaproteobacteria</taxon>
        <taxon>Rhodobacterales</taxon>
        <taxon>Paracoccaceae</taxon>
        <taxon>Halovulum</taxon>
    </lineage>
</organism>
<accession>A0A6L5YXV6</accession>
<dbReference type="SUPFAM" id="SSF54909">
    <property type="entry name" value="Dimeric alpha+beta barrel"/>
    <property type="match status" value="1"/>
</dbReference>
<name>A0A6L5YXV6_9RHOB</name>
<keyword evidence="2" id="KW-1185">Reference proteome</keyword>
<dbReference type="Pfam" id="PF07237">
    <property type="entry name" value="DUF1428"/>
    <property type="match status" value="1"/>
</dbReference>
<sequence>MSYYDIMVAAVPTANRDAYLEHAAEMGAVFREYGADQLVDCWGDEVPGGEVTSFPMAVQCKDDETVAVGWIRWPSKQAHDTAWEKIMKDPRMAPDAGKMPFDGKRMIFGGFNLLR</sequence>
<dbReference type="InterPro" id="IPR011008">
    <property type="entry name" value="Dimeric_a/b-barrel"/>
</dbReference>
<dbReference type="Gene3D" id="3.30.70.100">
    <property type="match status" value="1"/>
</dbReference>
<dbReference type="InterPro" id="IPR009874">
    <property type="entry name" value="DUF1428"/>
</dbReference>
<evidence type="ECO:0000313" key="2">
    <source>
        <dbReference type="Proteomes" id="UP000474957"/>
    </source>
</evidence>
<dbReference type="AlphaFoldDB" id="A0A6L5YXV6"/>
<proteinExistence type="predicted"/>
<reference evidence="1 2" key="1">
    <citation type="submission" date="2019-10" db="EMBL/GenBank/DDBJ databases">
        <title>Cognatihalovulum marinum gen. nov. sp. nov., a new member of the family Rhodobacteraceae isolated from deep seawater of the Northwest Indian Ocean.</title>
        <authorList>
            <person name="Ruan C."/>
            <person name="Wang J."/>
            <person name="Zheng X."/>
            <person name="Song L."/>
            <person name="Zhu Y."/>
            <person name="Huang Y."/>
            <person name="Lu Z."/>
            <person name="Du W."/>
            <person name="Huang L."/>
            <person name="Dai X."/>
        </authorList>
    </citation>
    <scope>NUCLEOTIDE SEQUENCE [LARGE SCALE GENOMIC DNA]</scope>
    <source>
        <strain evidence="1 2">2CG4</strain>
    </source>
</reference>
<evidence type="ECO:0000313" key="1">
    <source>
        <dbReference type="EMBL" id="MSU88780.1"/>
    </source>
</evidence>
<dbReference type="PIRSF" id="PIRSF007028">
    <property type="entry name" value="UCP007028"/>
    <property type="match status" value="1"/>
</dbReference>